<evidence type="ECO:0000313" key="2">
    <source>
        <dbReference type="EMBL" id="TXL63355.1"/>
    </source>
</evidence>
<keyword evidence="1" id="KW-0472">Membrane</keyword>
<evidence type="ECO:0000313" key="3">
    <source>
        <dbReference type="Proteomes" id="UP000321571"/>
    </source>
</evidence>
<proteinExistence type="predicted"/>
<comment type="caution">
    <text evidence="2">The sequence shown here is derived from an EMBL/GenBank/DDBJ whole genome shotgun (WGS) entry which is preliminary data.</text>
</comment>
<accession>A0A5C8NR51</accession>
<evidence type="ECO:0000256" key="1">
    <source>
        <dbReference type="SAM" id="Phobius"/>
    </source>
</evidence>
<feature type="transmembrane region" description="Helical" evidence="1">
    <location>
        <begin position="31"/>
        <end position="48"/>
    </location>
</feature>
<dbReference type="Proteomes" id="UP000321571">
    <property type="component" value="Unassembled WGS sequence"/>
</dbReference>
<dbReference type="OrthoDB" id="5197630at2"/>
<dbReference type="Pfam" id="PF05437">
    <property type="entry name" value="AzlD"/>
    <property type="match status" value="1"/>
</dbReference>
<organism evidence="2 3">
    <name type="scientific">Aeromicrobium terrae</name>
    <dbReference type="NCBI Taxonomy" id="2498846"/>
    <lineage>
        <taxon>Bacteria</taxon>
        <taxon>Bacillati</taxon>
        <taxon>Actinomycetota</taxon>
        <taxon>Actinomycetes</taxon>
        <taxon>Propionibacteriales</taxon>
        <taxon>Nocardioidaceae</taxon>
        <taxon>Aeromicrobium</taxon>
    </lineage>
</organism>
<dbReference type="InterPro" id="IPR008407">
    <property type="entry name" value="Brnchd-chn_aa_trnsp_AzlD"/>
</dbReference>
<keyword evidence="1" id="KW-0812">Transmembrane</keyword>
<feature type="transmembrane region" description="Helical" evidence="1">
    <location>
        <begin position="60"/>
        <end position="88"/>
    </location>
</feature>
<keyword evidence="1" id="KW-1133">Transmembrane helix</keyword>
<sequence length="91" mass="9368">MAVGCFSLKLAGLSVPERVLAHPMTRRAADLIPVALLGALIAVQVLGGDHELVVDARLAALGVAALLYSLRVPFLPTVVAASATAALLRLM</sequence>
<protein>
    <submittedName>
        <fullName evidence="2">AzlD domain-containing protein</fullName>
    </submittedName>
</protein>
<dbReference type="EMBL" id="VDUX01000001">
    <property type="protein sequence ID" value="TXL63355.1"/>
    <property type="molecule type" value="Genomic_DNA"/>
</dbReference>
<gene>
    <name evidence="2" type="ORF">FHP06_03430</name>
</gene>
<name>A0A5C8NR51_9ACTN</name>
<dbReference type="AlphaFoldDB" id="A0A5C8NR51"/>
<reference evidence="2 3" key="1">
    <citation type="submission" date="2019-06" db="EMBL/GenBank/DDBJ databases">
        <title>Aeromicrobium sp. nov., isolated from a maize field.</title>
        <authorList>
            <person name="Lin S.-Y."/>
            <person name="Tsai C.-F."/>
            <person name="Young C.-C."/>
        </authorList>
    </citation>
    <scope>NUCLEOTIDE SEQUENCE [LARGE SCALE GENOMIC DNA]</scope>
    <source>
        <strain evidence="2 3">CC-CFT486</strain>
    </source>
</reference>
<keyword evidence="3" id="KW-1185">Reference proteome</keyword>